<sequence>MDGSTALDRLPFSGNFKTLGTPSCRITIGLEHKPHKAYNDKSAPIKMTVRTLQIELLCPICLDLLTRLMTTRIWPDRKIYDDMQSKQAEIFTRNTSGMDALRRRC</sequence>
<dbReference type="EMBL" id="CATQJA010000795">
    <property type="protein sequence ID" value="CAJ0564086.1"/>
    <property type="molecule type" value="Genomic_DNA"/>
</dbReference>
<dbReference type="AlphaFoldDB" id="A0AA36C9R5"/>
<dbReference type="Proteomes" id="UP001177023">
    <property type="component" value="Unassembled WGS sequence"/>
</dbReference>
<protein>
    <submittedName>
        <fullName evidence="1">Uncharacterized protein</fullName>
    </submittedName>
</protein>
<reference evidence="1" key="1">
    <citation type="submission" date="2023-06" db="EMBL/GenBank/DDBJ databases">
        <authorList>
            <person name="Delattre M."/>
        </authorList>
    </citation>
    <scope>NUCLEOTIDE SEQUENCE</scope>
    <source>
        <strain evidence="1">AF72</strain>
    </source>
</reference>
<accession>A0AA36C9R5</accession>
<organism evidence="1 2">
    <name type="scientific">Mesorhabditis spiculigera</name>
    <dbReference type="NCBI Taxonomy" id="96644"/>
    <lineage>
        <taxon>Eukaryota</taxon>
        <taxon>Metazoa</taxon>
        <taxon>Ecdysozoa</taxon>
        <taxon>Nematoda</taxon>
        <taxon>Chromadorea</taxon>
        <taxon>Rhabditida</taxon>
        <taxon>Rhabditina</taxon>
        <taxon>Rhabditomorpha</taxon>
        <taxon>Rhabditoidea</taxon>
        <taxon>Rhabditidae</taxon>
        <taxon>Mesorhabditinae</taxon>
        <taxon>Mesorhabditis</taxon>
    </lineage>
</organism>
<name>A0AA36C9R5_9BILA</name>
<evidence type="ECO:0000313" key="1">
    <source>
        <dbReference type="EMBL" id="CAJ0564086.1"/>
    </source>
</evidence>
<proteinExistence type="predicted"/>
<comment type="caution">
    <text evidence="1">The sequence shown here is derived from an EMBL/GenBank/DDBJ whole genome shotgun (WGS) entry which is preliminary data.</text>
</comment>
<gene>
    <name evidence="1" type="ORF">MSPICULIGERA_LOCUS2782</name>
</gene>
<feature type="non-terminal residue" evidence="1">
    <location>
        <position position="1"/>
    </location>
</feature>
<keyword evidence="2" id="KW-1185">Reference proteome</keyword>
<evidence type="ECO:0000313" key="2">
    <source>
        <dbReference type="Proteomes" id="UP001177023"/>
    </source>
</evidence>